<dbReference type="InterPro" id="IPR016137">
    <property type="entry name" value="RGS"/>
</dbReference>
<dbReference type="InterPro" id="IPR036034">
    <property type="entry name" value="PDZ_sf"/>
</dbReference>
<dbReference type="CDD" id="cd17067">
    <property type="entry name" value="RBD2_RGS12_like"/>
    <property type="match status" value="1"/>
</dbReference>
<feature type="domain" description="RBD" evidence="6">
    <location>
        <begin position="733"/>
        <end position="803"/>
    </location>
</feature>
<dbReference type="PROSITE" id="PS50132">
    <property type="entry name" value="RGS"/>
    <property type="match status" value="1"/>
</dbReference>
<dbReference type="Gene3D" id="1.10.167.10">
    <property type="entry name" value="Regulator of G-protein Signalling 4, domain 2"/>
    <property type="match status" value="1"/>
</dbReference>
<dbReference type="SUPFAM" id="SSF48097">
    <property type="entry name" value="Regulator of G-protein signaling, RGS"/>
    <property type="match status" value="1"/>
</dbReference>
<dbReference type="PROSITE" id="PS01179">
    <property type="entry name" value="PID"/>
    <property type="match status" value="1"/>
</dbReference>
<evidence type="ECO:0000256" key="2">
    <source>
        <dbReference type="SAM" id="MobiDB-lite"/>
    </source>
</evidence>
<dbReference type="InterPro" id="IPR006020">
    <property type="entry name" value="PTB/PI_dom"/>
</dbReference>
<evidence type="ECO:0000313" key="7">
    <source>
        <dbReference type="EMBL" id="JAA64052.1"/>
    </source>
</evidence>
<dbReference type="InterPro" id="IPR044926">
    <property type="entry name" value="RGS_subdomain_2"/>
</dbReference>
<dbReference type="GO" id="GO:0005886">
    <property type="term" value="C:plasma membrane"/>
    <property type="evidence" value="ECO:0007669"/>
    <property type="project" value="TreeGrafter"/>
</dbReference>
<proteinExistence type="evidence at transcript level"/>
<dbReference type="SMART" id="SM00462">
    <property type="entry name" value="PTB"/>
    <property type="match status" value="1"/>
</dbReference>
<dbReference type="InterPro" id="IPR036305">
    <property type="entry name" value="RGS_sf"/>
</dbReference>
<dbReference type="InterPro" id="IPR024066">
    <property type="entry name" value="RGS_subdom1/3"/>
</dbReference>
<sequence>TGPTRQQAMHQTRRRKKRPSYGVRTVELSRGKKGFGFTISGQAPCILSCIVAGSPAEHVGLRPGDFLVAVNGHNVSRAPHDDVVRRIGSSSGPLKLQIAENYYSDSSDEEATTPGRTHHTRPRHRHVPRLAARDAHGLFPPSTNQADSNKALLELILEQKGLRTSLVLRTVVGYLGTIELPREVAGSRLQAIRSCVRRLRLEQKVHTLVQLSVLRDGVLLADLRGAALARFPAERIAFSAAYADDSRFLGLVTKGADGALSCHVLMVDSRLRLPPGVLRAAPLHTSAEPILRAVAALYHRADGPNASPQPSQAGSSNSSNSDSGIGFRDEGNASDRVLVVDVENQPRFQSFSLDRQGALPACPDSERLRARAMPDPVGVGSEAPLVLPDWVDSSPLGGSLLDDTLTAADPCPDGESVDLQSSTKGEDGSSSATPRRNESSCSSNKNWTRSSSLRRHQRRSHHRRSTHEAGTVSDGEVTSEKLSMSSSVQSLEQASDSSSTCDQPRGRVGRWLAGFDELLHDPLGLLVFAEFLKKEFSQENIFFWVVCEQYRKMLDGCERKAAATAIYQKHLGPGAPEPVNVDSRAQLSVQEGLEEAAPDLFVPAQKQIFNLMKFDCYQRFLKSELFKQCMLREVQGKPVFPEAEKEAWKLHKEDKRRRSFLPWHKNLKLVGSKLGERAAWARRSSKKKKAPKESTASDLTSSHSSLASSEASLGLLCSASRESLTGAPDSNCILSRVVLPDGSSTVVRVHRGETVGAMLMLLLQKRSLTYSVVDIFVAGSDKPISPNVDVTMVGCKEIHVEPRAVFCVILPNSKMLGVKAVPRRSCGEVLRPILAKYSVQLEHVTLRMFPVQGVTLKPLSSSALVTDVDGQHIVVQFKENGSENRSTPAVRLLPHGESVVPRFLDAIHDGKVQFDDLGVTDLDILFPPVVELRQCGKSHGMYLPPSALRTTIEKSPLVERLRQRETSPRERDDARDLWVCRELVRNLDAAAPSPPPPLPPKAKQRGPPPRPPSRPQGGYLSDDEDPGLTAKPLEHGDFVHIPTKTSLTNHDCNISFV</sequence>
<dbReference type="EMBL" id="GACK01000982">
    <property type="protein sequence ID" value="JAA64052.1"/>
    <property type="molecule type" value="mRNA"/>
</dbReference>
<feature type="domain" description="RGS" evidence="5">
    <location>
        <begin position="514"/>
        <end position="630"/>
    </location>
</feature>
<dbReference type="GO" id="GO:0005737">
    <property type="term" value="C:cytoplasm"/>
    <property type="evidence" value="ECO:0007669"/>
    <property type="project" value="TreeGrafter"/>
</dbReference>
<feature type="region of interest" description="Disordered" evidence="2">
    <location>
        <begin position="401"/>
        <end position="504"/>
    </location>
</feature>
<dbReference type="Gene3D" id="1.10.196.10">
    <property type="match status" value="1"/>
</dbReference>
<evidence type="ECO:0000259" key="4">
    <source>
        <dbReference type="PROSITE" id="PS50106"/>
    </source>
</evidence>
<name>L7MJT7_RHIPC</name>
<dbReference type="Pfam" id="PF00595">
    <property type="entry name" value="PDZ"/>
    <property type="match status" value="1"/>
</dbReference>
<evidence type="ECO:0000259" key="6">
    <source>
        <dbReference type="PROSITE" id="PS50898"/>
    </source>
</evidence>
<dbReference type="Gene3D" id="3.10.20.90">
    <property type="entry name" value="Phosphatidylinositol 3-kinase Catalytic Subunit, Chain A, domain 1"/>
    <property type="match status" value="2"/>
</dbReference>
<dbReference type="InterPro" id="IPR011993">
    <property type="entry name" value="PH-like_dom_sf"/>
</dbReference>
<dbReference type="FunFam" id="1.10.167.10:FF:000001">
    <property type="entry name" value="Putative regulator of g-protein signaling 12"/>
    <property type="match status" value="1"/>
</dbReference>
<feature type="region of interest" description="Disordered" evidence="2">
    <location>
        <begin position="681"/>
        <end position="703"/>
    </location>
</feature>
<feature type="region of interest" description="Disordered" evidence="2">
    <location>
        <begin position="988"/>
        <end position="1034"/>
    </location>
</feature>
<feature type="compositionally biased region" description="Pro residues" evidence="2">
    <location>
        <begin position="992"/>
        <end position="1014"/>
    </location>
</feature>
<dbReference type="SUPFAM" id="SSF50729">
    <property type="entry name" value="PH domain-like"/>
    <property type="match status" value="1"/>
</dbReference>
<evidence type="ECO:0000259" key="3">
    <source>
        <dbReference type="PROSITE" id="PS01179"/>
    </source>
</evidence>
<dbReference type="InterPro" id="IPR046995">
    <property type="entry name" value="RGS10/12/14-like"/>
</dbReference>
<feature type="compositionally biased region" description="Polar residues" evidence="2">
    <location>
        <begin position="1"/>
        <end position="10"/>
    </location>
</feature>
<dbReference type="CDD" id="cd06710">
    <property type="entry name" value="PDZ_RGS12-like"/>
    <property type="match status" value="1"/>
</dbReference>
<dbReference type="CDD" id="cd01817">
    <property type="entry name" value="RBD1_RGS12_like"/>
    <property type="match status" value="1"/>
</dbReference>
<reference evidence="7" key="2">
    <citation type="journal article" date="2015" name="J. Proteomics">
        <title>Sexual differences in the sialomes of the zebra tick, Rhipicephalus pulchellus.</title>
        <authorList>
            <person name="Tan A.W."/>
            <person name="Francischetti I.M."/>
            <person name="Slovak M."/>
            <person name="Kini R.M."/>
            <person name="Ribeiro J.M."/>
        </authorList>
    </citation>
    <scope>NUCLEOTIDE SEQUENCE</scope>
    <source>
        <tissue evidence="7">Salivary gland</tissue>
    </source>
</reference>
<dbReference type="PRINTS" id="PR01301">
    <property type="entry name" value="RGSPROTEIN"/>
</dbReference>
<dbReference type="SUPFAM" id="SSF54236">
    <property type="entry name" value="Ubiquitin-like"/>
    <property type="match status" value="2"/>
</dbReference>
<keyword evidence="1" id="KW-0343">GTPase activation</keyword>
<feature type="compositionally biased region" description="Polar residues" evidence="2">
    <location>
        <begin position="480"/>
        <end position="502"/>
    </location>
</feature>
<dbReference type="CDD" id="cd13162">
    <property type="entry name" value="PTB_RGS12"/>
    <property type="match status" value="1"/>
</dbReference>
<feature type="region of interest" description="Disordered" evidence="2">
    <location>
        <begin position="1"/>
        <end position="22"/>
    </location>
</feature>
<dbReference type="GO" id="GO:0005634">
    <property type="term" value="C:nucleus"/>
    <property type="evidence" value="ECO:0007669"/>
    <property type="project" value="TreeGrafter"/>
</dbReference>
<dbReference type="Gene3D" id="2.30.29.30">
    <property type="entry name" value="Pleckstrin-homology domain (PH domain)/Phosphotyrosine-binding domain (PTB)"/>
    <property type="match status" value="1"/>
</dbReference>
<feature type="region of interest" description="Disordered" evidence="2">
    <location>
        <begin position="104"/>
        <end position="124"/>
    </location>
</feature>
<dbReference type="GO" id="GO:0005096">
    <property type="term" value="F:GTPase activator activity"/>
    <property type="evidence" value="ECO:0007669"/>
    <property type="project" value="UniProtKB-KW"/>
</dbReference>
<dbReference type="GO" id="GO:0008277">
    <property type="term" value="P:regulation of G protein-coupled receptor signaling pathway"/>
    <property type="evidence" value="ECO:0007669"/>
    <property type="project" value="TreeGrafter"/>
</dbReference>
<dbReference type="Pfam" id="PF00615">
    <property type="entry name" value="RGS"/>
    <property type="match status" value="1"/>
</dbReference>
<dbReference type="PANTHER" id="PTHR45945">
    <property type="entry name" value="REGULATOR OF G-PROTEIN SIGNALING LOCO"/>
    <property type="match status" value="1"/>
</dbReference>
<dbReference type="SUPFAM" id="SSF50156">
    <property type="entry name" value="PDZ domain-like"/>
    <property type="match status" value="1"/>
</dbReference>
<feature type="compositionally biased region" description="Basic residues" evidence="2">
    <location>
        <begin position="452"/>
        <end position="465"/>
    </location>
</feature>
<dbReference type="PROSITE" id="PS50106">
    <property type="entry name" value="PDZ"/>
    <property type="match status" value="1"/>
</dbReference>
<dbReference type="Gene3D" id="2.30.42.10">
    <property type="match status" value="1"/>
</dbReference>
<dbReference type="SMART" id="SM00455">
    <property type="entry name" value="RBD"/>
    <property type="match status" value="2"/>
</dbReference>
<dbReference type="AlphaFoldDB" id="L7MJT7"/>
<feature type="compositionally biased region" description="Polar residues" evidence="2">
    <location>
        <begin position="418"/>
        <end position="448"/>
    </location>
</feature>
<evidence type="ECO:0000259" key="5">
    <source>
        <dbReference type="PROSITE" id="PS50132"/>
    </source>
</evidence>
<protein>
    <submittedName>
        <fullName evidence="7">Putative locomotion defects</fullName>
    </submittedName>
</protein>
<feature type="domain" description="RBD" evidence="6">
    <location>
        <begin position="804"/>
        <end position="878"/>
    </location>
</feature>
<dbReference type="PROSITE" id="PS50898">
    <property type="entry name" value="RBD"/>
    <property type="match status" value="2"/>
</dbReference>
<feature type="compositionally biased region" description="Low complexity" evidence="2">
    <location>
        <begin position="693"/>
        <end position="703"/>
    </location>
</feature>
<reference evidence="7" key="1">
    <citation type="submission" date="2012-11" db="EMBL/GenBank/DDBJ databases">
        <authorList>
            <person name="Lucero-Rivera Y.E."/>
            <person name="Tovar-Ramirez D."/>
        </authorList>
    </citation>
    <scope>NUCLEOTIDE SEQUENCE</scope>
    <source>
        <tissue evidence="7">Salivary gland</tissue>
    </source>
</reference>
<feature type="domain" description="PDZ" evidence="4">
    <location>
        <begin position="25"/>
        <end position="102"/>
    </location>
</feature>
<dbReference type="SMART" id="SM00315">
    <property type="entry name" value="RGS"/>
    <property type="match status" value="1"/>
</dbReference>
<feature type="non-terminal residue" evidence="7">
    <location>
        <position position="1"/>
    </location>
</feature>
<dbReference type="SMART" id="SM00228">
    <property type="entry name" value="PDZ"/>
    <property type="match status" value="1"/>
</dbReference>
<dbReference type="InterPro" id="IPR003116">
    <property type="entry name" value="RBD_dom"/>
</dbReference>
<evidence type="ECO:0000256" key="1">
    <source>
        <dbReference type="ARBA" id="ARBA00022468"/>
    </source>
</evidence>
<organism evidence="7">
    <name type="scientific">Rhipicephalus pulchellus</name>
    <name type="common">Yellow backed tick</name>
    <name type="synonym">Dermacentor pulchellus</name>
    <dbReference type="NCBI Taxonomy" id="72859"/>
    <lineage>
        <taxon>Eukaryota</taxon>
        <taxon>Metazoa</taxon>
        <taxon>Ecdysozoa</taxon>
        <taxon>Arthropoda</taxon>
        <taxon>Chelicerata</taxon>
        <taxon>Arachnida</taxon>
        <taxon>Acari</taxon>
        <taxon>Parasitiformes</taxon>
        <taxon>Ixodida</taxon>
        <taxon>Ixodoidea</taxon>
        <taxon>Ixodidae</taxon>
        <taxon>Rhipicephalinae</taxon>
        <taxon>Rhipicephalus</taxon>
        <taxon>Rhipicephalus</taxon>
    </lineage>
</organism>
<dbReference type="PANTHER" id="PTHR45945:SF3">
    <property type="entry name" value="REGULATOR OF G-PROTEIN SIGNALING LOCO"/>
    <property type="match status" value="1"/>
</dbReference>
<accession>L7MJT7</accession>
<feature type="compositionally biased region" description="Low complexity" evidence="2">
    <location>
        <begin position="306"/>
        <end position="324"/>
    </location>
</feature>
<dbReference type="InterPro" id="IPR001478">
    <property type="entry name" value="PDZ"/>
</dbReference>
<dbReference type="Pfam" id="PF02196">
    <property type="entry name" value="RBD"/>
    <property type="match status" value="1"/>
</dbReference>
<feature type="region of interest" description="Disordered" evidence="2">
    <location>
        <begin position="301"/>
        <end position="330"/>
    </location>
</feature>
<feature type="domain" description="PID" evidence="3">
    <location>
        <begin position="172"/>
        <end position="265"/>
    </location>
</feature>
<dbReference type="InterPro" id="IPR029071">
    <property type="entry name" value="Ubiquitin-like_domsf"/>
</dbReference>
<dbReference type="GO" id="GO:0007165">
    <property type="term" value="P:signal transduction"/>
    <property type="evidence" value="ECO:0007669"/>
    <property type="project" value="InterPro"/>
</dbReference>